<dbReference type="EMBL" id="JBDZYD010000003">
    <property type="protein sequence ID" value="MEQ0559534.1"/>
    <property type="molecule type" value="Genomic_DNA"/>
</dbReference>
<organism evidence="10 12">
    <name type="scientific">Amycolatopsis melonis</name>
    <dbReference type="NCBI Taxonomy" id="3156488"/>
    <lineage>
        <taxon>Bacteria</taxon>
        <taxon>Bacillati</taxon>
        <taxon>Actinomycetota</taxon>
        <taxon>Actinomycetes</taxon>
        <taxon>Pseudonocardiales</taxon>
        <taxon>Pseudonocardiaceae</taxon>
        <taxon>Amycolatopsis</taxon>
    </lineage>
</organism>
<evidence type="ECO:0000256" key="1">
    <source>
        <dbReference type="ARBA" id="ARBA00004651"/>
    </source>
</evidence>
<comment type="caution">
    <text evidence="10">The sequence shown here is derived from an EMBL/GenBank/DDBJ whole genome shotgun (WGS) entry which is preliminary data.</text>
</comment>
<evidence type="ECO:0000313" key="10">
    <source>
        <dbReference type="EMBL" id="MEQ0559534.1"/>
    </source>
</evidence>
<evidence type="ECO:0000256" key="9">
    <source>
        <dbReference type="SAM" id="Phobius"/>
    </source>
</evidence>
<evidence type="ECO:0000256" key="5">
    <source>
        <dbReference type="ARBA" id="ARBA00022692"/>
    </source>
</evidence>
<evidence type="ECO:0000313" key="12">
    <source>
        <dbReference type="Proteomes" id="UP001440984"/>
    </source>
</evidence>
<accession>A0ABV0LB45</accession>
<comment type="similarity">
    <text evidence="2">Belongs to the autoinducer-2 exporter (AI-2E) (TC 2.A.86) family.</text>
</comment>
<name>A0ABV0LB45_9PSEU</name>
<keyword evidence="3" id="KW-0813">Transport</keyword>
<dbReference type="InterPro" id="IPR002549">
    <property type="entry name" value="AI-2E-like"/>
</dbReference>
<proteinExistence type="inferred from homology"/>
<evidence type="ECO:0000256" key="3">
    <source>
        <dbReference type="ARBA" id="ARBA00022448"/>
    </source>
</evidence>
<evidence type="ECO:0000313" key="11">
    <source>
        <dbReference type="EMBL" id="MEQ0562842.1"/>
    </source>
</evidence>
<keyword evidence="5 9" id="KW-0812">Transmembrane</keyword>
<keyword evidence="6 9" id="KW-1133">Transmembrane helix</keyword>
<keyword evidence="12" id="KW-1185">Reference proteome</keyword>
<dbReference type="Proteomes" id="UP001440984">
    <property type="component" value="Unassembled WGS sequence"/>
</dbReference>
<keyword evidence="4" id="KW-1003">Cell membrane</keyword>
<dbReference type="EMBL" id="JBDZYD010000010">
    <property type="protein sequence ID" value="MEQ0562842.1"/>
    <property type="molecule type" value="Genomic_DNA"/>
</dbReference>
<dbReference type="PANTHER" id="PTHR21716">
    <property type="entry name" value="TRANSMEMBRANE PROTEIN"/>
    <property type="match status" value="1"/>
</dbReference>
<feature type="transmembrane region" description="Helical" evidence="9">
    <location>
        <begin position="175"/>
        <end position="200"/>
    </location>
</feature>
<dbReference type="PANTHER" id="PTHR21716:SF53">
    <property type="entry name" value="PERMEASE PERM-RELATED"/>
    <property type="match status" value="1"/>
</dbReference>
<gene>
    <name evidence="10" type="ORF">ABJI51_10670</name>
    <name evidence="11" type="ORF">ABJI51_27505</name>
</gene>
<feature type="transmembrane region" description="Helical" evidence="9">
    <location>
        <begin position="253"/>
        <end position="273"/>
    </location>
</feature>
<feature type="transmembrane region" description="Helical" evidence="9">
    <location>
        <begin position="280"/>
        <end position="304"/>
    </location>
</feature>
<reference evidence="10 12" key="1">
    <citation type="submission" date="2024-05" db="EMBL/GenBank/DDBJ databases">
        <authorList>
            <person name="Zhao H."/>
            <person name="Xu Y."/>
            <person name="Lin S."/>
            <person name="Spain J.C."/>
            <person name="Zhou N.-Y."/>
        </authorList>
    </citation>
    <scope>NUCLEOTIDE SEQUENCE [LARGE SCALE GENOMIC DNA]</scope>
    <source>
        <strain evidence="10 12">NEAU-NG30</strain>
    </source>
</reference>
<dbReference type="Pfam" id="PF01594">
    <property type="entry name" value="AI-2E_transport"/>
    <property type="match status" value="1"/>
</dbReference>
<evidence type="ECO:0000256" key="7">
    <source>
        <dbReference type="ARBA" id="ARBA00023136"/>
    </source>
</evidence>
<feature type="transmembrane region" description="Helical" evidence="9">
    <location>
        <begin position="324"/>
        <end position="351"/>
    </location>
</feature>
<feature type="transmembrane region" description="Helical" evidence="9">
    <location>
        <begin position="85"/>
        <end position="106"/>
    </location>
</feature>
<evidence type="ECO:0000256" key="2">
    <source>
        <dbReference type="ARBA" id="ARBA00009773"/>
    </source>
</evidence>
<dbReference type="RefSeq" id="WP_348949638.1">
    <property type="nucleotide sequence ID" value="NZ_JBDZYD010000003.1"/>
</dbReference>
<evidence type="ECO:0000256" key="6">
    <source>
        <dbReference type="ARBA" id="ARBA00022989"/>
    </source>
</evidence>
<evidence type="ECO:0000256" key="4">
    <source>
        <dbReference type="ARBA" id="ARBA00022475"/>
    </source>
</evidence>
<feature type="region of interest" description="Disordered" evidence="8">
    <location>
        <begin position="369"/>
        <end position="398"/>
    </location>
</feature>
<feature type="transmembrane region" description="Helical" evidence="9">
    <location>
        <begin position="55"/>
        <end position="73"/>
    </location>
</feature>
<protein>
    <submittedName>
        <fullName evidence="10">AI-2E family transporter</fullName>
    </submittedName>
</protein>
<evidence type="ECO:0000256" key="8">
    <source>
        <dbReference type="SAM" id="MobiDB-lite"/>
    </source>
</evidence>
<comment type="subcellular location">
    <subcellularLocation>
        <location evidence="1">Cell membrane</location>
        <topology evidence="1">Multi-pass membrane protein</topology>
    </subcellularLocation>
</comment>
<keyword evidence="7 9" id="KW-0472">Membrane</keyword>
<feature type="transmembrane region" description="Helical" evidence="9">
    <location>
        <begin position="220"/>
        <end position="247"/>
    </location>
</feature>
<sequence length="398" mass="41849">MSHARREDQFLPEHEDITGLIPRGLRISAALAWRFIVVVAALYAVVWAIGYLSVVVIPLGIALLLSALLAPAVQKLVAVRFPRGLATAIVLIAGLAVLGGLLTFVVTQFSSGLPQLQKQLNESLNQIKDWLINGPAHLRQEQLQDFINQVFGFLQNNQAWLTDTALTTASTVGEIVTGFLLTLFITIFFLSGGETIWTFLVRGVPARVRNRVDVAGRRGFASLVSYVRATAAVAVVDAVGIGVGLWIVGVPLVIPLATLVFLGAFIPIIGAVITGGVAVLIALVTNGFIGAVIVLAIVVGVMQLESHVLQPLLLGRAVKLHPLAVVLAITGGLVVGGIAGALMAVPILAVLNAGIRSLLHETDPDPAEVDVLKDQAAQPNDAEPGSPGAEVPTRGEEE</sequence>
<feature type="transmembrane region" description="Helical" evidence="9">
    <location>
        <begin position="31"/>
        <end position="49"/>
    </location>
</feature>